<dbReference type="InterPro" id="IPR039065">
    <property type="entry name" value="AcoX-like"/>
</dbReference>
<accession>A0A8J7W760</accession>
<comment type="caution">
    <text evidence="1">The sequence shown here is derived from an EMBL/GenBank/DDBJ whole genome shotgun (WGS) entry which is preliminary data.</text>
</comment>
<keyword evidence="2" id="KW-1185">Reference proteome</keyword>
<dbReference type="PANTHER" id="PTHR40697">
    <property type="entry name" value="ACETOIN CATABOLISM PROTEIN X"/>
    <property type="match status" value="1"/>
</dbReference>
<evidence type="ECO:0000313" key="1">
    <source>
        <dbReference type="EMBL" id="MBR1368946.1"/>
    </source>
</evidence>
<keyword evidence="1" id="KW-0418">Kinase</keyword>
<dbReference type="Pfam" id="PF01513">
    <property type="entry name" value="NAD_kinase"/>
    <property type="match status" value="1"/>
</dbReference>
<dbReference type="PIRSF" id="PIRSF016907">
    <property type="entry name" value="Kin_ATP-NAD"/>
    <property type="match status" value="1"/>
</dbReference>
<dbReference type="SUPFAM" id="SSF111331">
    <property type="entry name" value="NAD kinase/diacylglycerol kinase-like"/>
    <property type="match status" value="1"/>
</dbReference>
<dbReference type="InterPro" id="IPR011386">
    <property type="entry name" value="Put_ATP-NAD_kin"/>
</dbReference>
<sequence length="376" mass="39905">MQRIGLVINPIAGLGGTVGLKGTDGLSEEALKRGAEPRSLLRAEETLSLLQNEPIEFLTASGSMGEDALRNAGISRYTVLYECNASTTAEDTVAACRRYAEAGAALILFVGGDGTARDVLAAIGTRIPILGIPAGVKMYSAVFATDPQAAAPLIRDIGSLPLQDAEVLDVDEVAYRSGRLSTRLYGIARIPYRSGFLQHAKETYATHGDEERQRREIARFMAAVLSSGRPFILGAGSTTEAIADEMVLPKTLLGIDAYAGGTRFAGDLDARSLLAFLERHPDARLIISPIGSQGFIIGRGTQVITPAAISRIGVENIIVVATPEKLRGTPLLHIDTGDRLCDAAFPETIRVICGYGIAERRRLASSCSSPPGDRSI</sequence>
<name>A0A8J7W760_9EURY</name>
<dbReference type="Gene3D" id="3.40.50.10330">
    <property type="entry name" value="Probable inorganic polyphosphate/atp-NAD kinase, domain 1"/>
    <property type="match status" value="1"/>
</dbReference>
<dbReference type="Pfam" id="PF20143">
    <property type="entry name" value="NAD_kinase_C"/>
    <property type="match status" value="1"/>
</dbReference>
<proteinExistence type="predicted"/>
<gene>
    <name evidence="1" type="ORF">RJ53_05275</name>
</gene>
<dbReference type="AlphaFoldDB" id="A0A8J7W760"/>
<dbReference type="Proteomes" id="UP000730161">
    <property type="component" value="Unassembled WGS sequence"/>
</dbReference>
<dbReference type="InterPro" id="IPR016064">
    <property type="entry name" value="NAD/diacylglycerol_kinase_sf"/>
</dbReference>
<organism evidence="1 2">
    <name type="scientific">Methanocalculus chunghsingensis</name>
    <dbReference type="NCBI Taxonomy" id="156457"/>
    <lineage>
        <taxon>Archaea</taxon>
        <taxon>Methanobacteriati</taxon>
        <taxon>Methanobacteriota</taxon>
        <taxon>Stenosarchaea group</taxon>
        <taxon>Methanomicrobia</taxon>
        <taxon>Methanomicrobiales</taxon>
        <taxon>Methanocalculaceae</taxon>
        <taxon>Methanocalculus</taxon>
    </lineage>
</organism>
<dbReference type="GO" id="GO:0003951">
    <property type="term" value="F:NAD+ kinase activity"/>
    <property type="evidence" value="ECO:0007669"/>
    <property type="project" value="InterPro"/>
</dbReference>
<dbReference type="OrthoDB" id="56451at2157"/>
<keyword evidence="1" id="KW-0808">Transferase</keyword>
<dbReference type="PANTHER" id="PTHR40697:SF2">
    <property type="entry name" value="ATP-NAD KINASE-RELATED"/>
    <property type="match status" value="1"/>
</dbReference>
<evidence type="ECO:0000313" key="2">
    <source>
        <dbReference type="Proteomes" id="UP000730161"/>
    </source>
</evidence>
<reference evidence="1" key="1">
    <citation type="submission" date="2014-12" db="EMBL/GenBank/DDBJ databases">
        <authorList>
            <person name="Huang H.-H."/>
            <person name="Chen S.-C."/>
            <person name="Lai M.-C."/>
        </authorList>
    </citation>
    <scope>NUCLEOTIDE SEQUENCE</scope>
    <source>
        <strain evidence="1">K1F9705b</strain>
    </source>
</reference>
<dbReference type="InterPro" id="IPR017438">
    <property type="entry name" value="ATP-NAD_kinase_N"/>
</dbReference>
<dbReference type="RefSeq" id="WP_211530605.1">
    <property type="nucleotide sequence ID" value="NZ_JWHL01000006.1"/>
</dbReference>
<dbReference type="GO" id="GO:0006741">
    <property type="term" value="P:NADP+ biosynthetic process"/>
    <property type="evidence" value="ECO:0007669"/>
    <property type="project" value="InterPro"/>
</dbReference>
<protein>
    <submittedName>
        <fullName evidence="1">ATP-NAD kinase</fullName>
    </submittedName>
</protein>
<dbReference type="EMBL" id="JWHL01000006">
    <property type="protein sequence ID" value="MBR1368946.1"/>
    <property type="molecule type" value="Genomic_DNA"/>
</dbReference>
<dbReference type="InterPro" id="IPR002504">
    <property type="entry name" value="NADK"/>
</dbReference>